<dbReference type="Proteomes" id="UP001460270">
    <property type="component" value="Unassembled WGS sequence"/>
</dbReference>
<feature type="region of interest" description="Disordered" evidence="2">
    <location>
        <begin position="422"/>
        <end position="472"/>
    </location>
</feature>
<protein>
    <submittedName>
        <fullName evidence="3">Uncharacterized protein</fullName>
    </submittedName>
</protein>
<gene>
    <name evidence="3" type="ORF">WMY93_013498</name>
</gene>
<evidence type="ECO:0000256" key="2">
    <source>
        <dbReference type="SAM" id="MobiDB-lite"/>
    </source>
</evidence>
<dbReference type="SUPFAM" id="SSF57997">
    <property type="entry name" value="Tropomyosin"/>
    <property type="match status" value="1"/>
</dbReference>
<keyword evidence="1" id="KW-0175">Coiled coil</keyword>
<organism evidence="3 4">
    <name type="scientific">Mugilogobius chulae</name>
    <name type="common">yellowstripe goby</name>
    <dbReference type="NCBI Taxonomy" id="88201"/>
    <lineage>
        <taxon>Eukaryota</taxon>
        <taxon>Metazoa</taxon>
        <taxon>Chordata</taxon>
        <taxon>Craniata</taxon>
        <taxon>Vertebrata</taxon>
        <taxon>Euteleostomi</taxon>
        <taxon>Actinopterygii</taxon>
        <taxon>Neopterygii</taxon>
        <taxon>Teleostei</taxon>
        <taxon>Neoteleostei</taxon>
        <taxon>Acanthomorphata</taxon>
        <taxon>Gobiaria</taxon>
        <taxon>Gobiiformes</taxon>
        <taxon>Gobioidei</taxon>
        <taxon>Gobiidae</taxon>
        <taxon>Gobionellinae</taxon>
        <taxon>Mugilogobius</taxon>
    </lineage>
</organism>
<feature type="compositionally biased region" description="Basic and acidic residues" evidence="2">
    <location>
        <begin position="452"/>
        <end position="472"/>
    </location>
</feature>
<comment type="caution">
    <text evidence="3">The sequence shown here is derived from an EMBL/GenBank/DDBJ whole genome shotgun (WGS) entry which is preliminary data.</text>
</comment>
<feature type="compositionally biased region" description="Basic and acidic residues" evidence="2">
    <location>
        <begin position="431"/>
        <end position="443"/>
    </location>
</feature>
<sequence>MEKSKNWEDYTPEDNEALYTEDFDLMKELGLKPAEEEQTSAGFVTVEQLEQQQLLQLGFSTNLLEKPNTRTSEEEIVWLKQQVLREQQLRQKAEDELGMTLVRLRLEMASKVSDCQTREDRLLKELEGLKMLRVREREEYSAALKVNNEEIHHLQQDKELVTKQHQVSQRLLKEAKQLVQTHEAELDKQSRETHEVHTELDCMKQEKRSLLERSERLQSQIDSVKKTLAKQVAEAKDLADKVRKESLQKFKEWETEKQALFKEKQDLHSTLLQKEAENTSLLQINTKLELALTNLRREMSKIAKTSYEQKEKLKDETQQKILMDQKIQDQDKLAQDHKKKIEVSTKRESQTNQLFNHVQDKLHKQEVLNENLQKSLNRLKQEMQQEKKERAEVEEERHLLQEKSGALERDLRRAEEERHLLQEKSGALQQDLRRAEEERHLLQEKSSALQQDLRKAEEERHRLQEKSGALERDLRKAEEERHLLERMNGLLEEKLVKKERKWYRKLLCC</sequence>
<evidence type="ECO:0000313" key="4">
    <source>
        <dbReference type="Proteomes" id="UP001460270"/>
    </source>
</evidence>
<name>A0AAW0P455_9GOBI</name>
<proteinExistence type="predicted"/>
<feature type="region of interest" description="Disordered" evidence="2">
    <location>
        <begin position="382"/>
        <end position="403"/>
    </location>
</feature>
<reference evidence="4" key="1">
    <citation type="submission" date="2024-04" db="EMBL/GenBank/DDBJ databases">
        <title>Salinicola lusitanus LLJ914,a marine bacterium isolated from the Okinawa Trough.</title>
        <authorList>
            <person name="Li J."/>
        </authorList>
    </citation>
    <scope>NUCLEOTIDE SEQUENCE [LARGE SCALE GENOMIC DNA]</scope>
</reference>
<feature type="coiled-coil region" evidence="1">
    <location>
        <begin position="137"/>
        <end position="245"/>
    </location>
</feature>
<evidence type="ECO:0000256" key="1">
    <source>
        <dbReference type="SAM" id="Coils"/>
    </source>
</evidence>
<keyword evidence="4" id="KW-1185">Reference proteome</keyword>
<dbReference type="AlphaFoldDB" id="A0AAW0P455"/>
<accession>A0AAW0P455</accession>
<dbReference type="EMBL" id="JBBPFD010000009">
    <property type="protein sequence ID" value="KAK7913287.1"/>
    <property type="molecule type" value="Genomic_DNA"/>
</dbReference>
<evidence type="ECO:0000313" key="3">
    <source>
        <dbReference type="EMBL" id="KAK7913287.1"/>
    </source>
</evidence>